<keyword evidence="4" id="KW-1185">Reference proteome</keyword>
<gene>
    <name evidence="3" type="ORF">EIP91_010661</name>
</gene>
<dbReference type="PANTHER" id="PTHR33099">
    <property type="entry name" value="FE2OG DIOXYGENASE DOMAIN-CONTAINING PROTEIN"/>
    <property type="match status" value="1"/>
</dbReference>
<dbReference type="GO" id="GO:0046872">
    <property type="term" value="F:metal ion binding"/>
    <property type="evidence" value="ECO:0007669"/>
    <property type="project" value="UniProtKB-KW"/>
</dbReference>
<dbReference type="PROSITE" id="PS51471">
    <property type="entry name" value="FE2OG_OXY"/>
    <property type="match status" value="1"/>
</dbReference>
<sequence length="399" mass="43925">MSSKSQKAHDLTRAHPLYDPHYIDRDIRTKLQQCLTAPWNFEGSFAFNKSYDAPNPTLFIDNAGTIGLPLSRPGAEVLKGAAQQAPFGMGESTMVDTSLYQIQIKNGAWDNFVETAVKDACVALGVNYDASRPRCELYKLLLYETGSHFHPHKDSEKVDGMFATLVFLLPSEFTGGEVHLAHGGQSMVFDCSPDSLLKTNVMAWYTDVTHEIKPVTSGYRLALTYNLIHTTTSLRPALTHDLEFPKQVRPVLEAWQRDGGKAAPEKILCLLTHQYSQANISASDLKGVDAQKIALLAPLASELGFHLGFATIENHLWGCADMDCDCGPTNFAGVDDQEMEFEGFVDLDGKLISEQLEFSENEAIPEDLAENVGSAEFFDEDKGLPTGNEGTPLERCTVL</sequence>
<proteinExistence type="inferred from homology"/>
<keyword evidence="1" id="KW-0408">Iron</keyword>
<protein>
    <recommendedName>
        <fullName evidence="2">Fe2OG dioxygenase domain-containing protein</fullName>
    </recommendedName>
</protein>
<dbReference type="InterPro" id="IPR044862">
    <property type="entry name" value="Pro_4_hyd_alph_FE2OG_OXY"/>
</dbReference>
<evidence type="ECO:0000256" key="1">
    <source>
        <dbReference type="RuleBase" id="RU003682"/>
    </source>
</evidence>
<dbReference type="PANTHER" id="PTHR33099:SF7">
    <property type="entry name" value="MYND-TYPE DOMAIN-CONTAINING PROTEIN"/>
    <property type="match status" value="1"/>
</dbReference>
<organism evidence="3 4">
    <name type="scientific">Steccherinum ochraceum</name>
    <dbReference type="NCBI Taxonomy" id="92696"/>
    <lineage>
        <taxon>Eukaryota</taxon>
        <taxon>Fungi</taxon>
        <taxon>Dikarya</taxon>
        <taxon>Basidiomycota</taxon>
        <taxon>Agaricomycotina</taxon>
        <taxon>Agaricomycetes</taxon>
        <taxon>Polyporales</taxon>
        <taxon>Steccherinaceae</taxon>
        <taxon>Steccherinum</taxon>
    </lineage>
</organism>
<keyword evidence="1" id="KW-0560">Oxidoreductase</keyword>
<dbReference type="InterPro" id="IPR005123">
    <property type="entry name" value="Oxoglu/Fe-dep_dioxygenase_dom"/>
</dbReference>
<dbReference type="OrthoDB" id="124582at2759"/>
<comment type="similarity">
    <text evidence="1">Belongs to the iron/ascorbate-dependent oxidoreductase family.</text>
</comment>
<feature type="domain" description="Fe2OG dioxygenase" evidence="2">
    <location>
        <begin position="129"/>
        <end position="229"/>
    </location>
</feature>
<dbReference type="Pfam" id="PF13640">
    <property type="entry name" value="2OG-FeII_Oxy_3"/>
    <property type="match status" value="1"/>
</dbReference>
<evidence type="ECO:0000313" key="3">
    <source>
        <dbReference type="EMBL" id="TCD68486.1"/>
    </source>
</evidence>
<dbReference type="AlphaFoldDB" id="A0A4R0RLP9"/>
<dbReference type="GO" id="GO:0016491">
    <property type="term" value="F:oxidoreductase activity"/>
    <property type="evidence" value="ECO:0007669"/>
    <property type="project" value="UniProtKB-KW"/>
</dbReference>
<name>A0A4R0RLP9_9APHY</name>
<keyword evidence="1" id="KW-0479">Metal-binding</keyword>
<dbReference type="Gene3D" id="2.60.120.620">
    <property type="entry name" value="q2cbj1_9rhob like domain"/>
    <property type="match status" value="1"/>
</dbReference>
<evidence type="ECO:0000259" key="2">
    <source>
        <dbReference type="PROSITE" id="PS51471"/>
    </source>
</evidence>
<evidence type="ECO:0000313" key="4">
    <source>
        <dbReference type="Proteomes" id="UP000292702"/>
    </source>
</evidence>
<dbReference type="Proteomes" id="UP000292702">
    <property type="component" value="Unassembled WGS sequence"/>
</dbReference>
<reference evidence="3 4" key="1">
    <citation type="submission" date="2018-11" db="EMBL/GenBank/DDBJ databases">
        <title>Genome assembly of Steccherinum ochraceum LE-BIN_3174, the white-rot fungus of the Steccherinaceae family (The Residual Polyporoid clade, Polyporales, Basidiomycota).</title>
        <authorList>
            <person name="Fedorova T.V."/>
            <person name="Glazunova O.A."/>
            <person name="Landesman E.O."/>
            <person name="Moiseenko K.V."/>
            <person name="Psurtseva N.V."/>
            <person name="Savinova O.S."/>
            <person name="Shakhova N.V."/>
            <person name="Tyazhelova T.V."/>
            <person name="Vasina D.V."/>
        </authorList>
    </citation>
    <scope>NUCLEOTIDE SEQUENCE [LARGE SCALE GENOMIC DNA]</scope>
    <source>
        <strain evidence="3 4">LE-BIN_3174</strain>
    </source>
</reference>
<comment type="caution">
    <text evidence="3">The sequence shown here is derived from an EMBL/GenBank/DDBJ whole genome shotgun (WGS) entry which is preliminary data.</text>
</comment>
<dbReference type="EMBL" id="RWJN01000065">
    <property type="protein sequence ID" value="TCD68486.1"/>
    <property type="molecule type" value="Genomic_DNA"/>
</dbReference>
<accession>A0A4R0RLP9</accession>